<dbReference type="InterPro" id="IPR039298">
    <property type="entry name" value="ACOT13"/>
</dbReference>
<dbReference type="EMBL" id="JACHJQ010000012">
    <property type="protein sequence ID" value="MBB4912224.1"/>
    <property type="molecule type" value="Genomic_DNA"/>
</dbReference>
<organism evidence="4 5">
    <name type="scientific">Actinophytocola algeriensis</name>
    <dbReference type="NCBI Taxonomy" id="1768010"/>
    <lineage>
        <taxon>Bacteria</taxon>
        <taxon>Bacillati</taxon>
        <taxon>Actinomycetota</taxon>
        <taxon>Actinomycetes</taxon>
        <taxon>Pseudonocardiales</taxon>
        <taxon>Pseudonocardiaceae</taxon>
    </lineage>
</organism>
<dbReference type="RefSeq" id="WP_184816230.1">
    <property type="nucleotide sequence ID" value="NZ_JACHJQ010000012.1"/>
</dbReference>
<comment type="caution">
    <text evidence="4">The sequence shown here is derived from an EMBL/GenBank/DDBJ whole genome shotgun (WGS) entry which is preliminary data.</text>
</comment>
<name>A0A7W7VJD6_9PSEU</name>
<dbReference type="Pfam" id="PF03061">
    <property type="entry name" value="4HBT"/>
    <property type="match status" value="1"/>
</dbReference>
<protein>
    <submittedName>
        <fullName evidence="4">Uncharacterized protein (TIGR00369 family)</fullName>
    </submittedName>
</protein>
<dbReference type="PANTHER" id="PTHR21660:SF1">
    <property type="entry name" value="ACYL-COENZYME A THIOESTERASE 13"/>
    <property type="match status" value="1"/>
</dbReference>
<accession>A0A7W7VJD6</accession>
<dbReference type="InterPro" id="IPR003736">
    <property type="entry name" value="PAAI_dom"/>
</dbReference>
<keyword evidence="5" id="KW-1185">Reference proteome</keyword>
<dbReference type="PANTHER" id="PTHR21660">
    <property type="entry name" value="THIOESTERASE SUPERFAMILY MEMBER-RELATED"/>
    <property type="match status" value="1"/>
</dbReference>
<comment type="similarity">
    <text evidence="1">Belongs to the thioesterase PaaI family.</text>
</comment>
<dbReference type="NCBIfam" id="TIGR00369">
    <property type="entry name" value="unchar_dom_1"/>
    <property type="match status" value="1"/>
</dbReference>
<gene>
    <name evidence="4" type="ORF">FHR82_008495</name>
</gene>
<evidence type="ECO:0000256" key="1">
    <source>
        <dbReference type="ARBA" id="ARBA00008324"/>
    </source>
</evidence>
<dbReference type="Gene3D" id="3.10.129.10">
    <property type="entry name" value="Hotdog Thioesterase"/>
    <property type="match status" value="1"/>
</dbReference>
<dbReference type="CDD" id="cd03443">
    <property type="entry name" value="PaaI_thioesterase"/>
    <property type="match status" value="1"/>
</dbReference>
<dbReference type="AlphaFoldDB" id="A0A7W7VJD6"/>
<dbReference type="InterPro" id="IPR029069">
    <property type="entry name" value="HotDog_dom_sf"/>
</dbReference>
<sequence>MTGERTGHFWDAVEGRAPMPAATITLGWSLIHADTERGEIEVSFEASEEFLNPAGSVQGGFLTAMLDDTMGPALAATLGPGLYGTTIDLKVSFLRPAKPGRLVGRGRVVHRGSTIAFLAGELLDDAGRVVAVGSATTRIVRTG</sequence>
<dbReference type="InterPro" id="IPR006683">
    <property type="entry name" value="Thioestr_dom"/>
</dbReference>
<evidence type="ECO:0000313" key="4">
    <source>
        <dbReference type="EMBL" id="MBB4912224.1"/>
    </source>
</evidence>
<dbReference type="SUPFAM" id="SSF54637">
    <property type="entry name" value="Thioesterase/thiol ester dehydrase-isomerase"/>
    <property type="match status" value="1"/>
</dbReference>
<evidence type="ECO:0000313" key="5">
    <source>
        <dbReference type="Proteomes" id="UP000520767"/>
    </source>
</evidence>
<proteinExistence type="inferred from homology"/>
<reference evidence="4 5" key="1">
    <citation type="submission" date="2020-08" db="EMBL/GenBank/DDBJ databases">
        <title>Genomic Encyclopedia of Type Strains, Phase III (KMG-III): the genomes of soil and plant-associated and newly described type strains.</title>
        <authorList>
            <person name="Whitman W."/>
        </authorList>
    </citation>
    <scope>NUCLEOTIDE SEQUENCE [LARGE SCALE GENOMIC DNA]</scope>
    <source>
        <strain evidence="4 5">CECT 8960</strain>
    </source>
</reference>
<evidence type="ECO:0000259" key="3">
    <source>
        <dbReference type="Pfam" id="PF03061"/>
    </source>
</evidence>
<dbReference type="GO" id="GO:0047617">
    <property type="term" value="F:fatty acyl-CoA hydrolase activity"/>
    <property type="evidence" value="ECO:0007669"/>
    <property type="project" value="InterPro"/>
</dbReference>
<dbReference type="Proteomes" id="UP000520767">
    <property type="component" value="Unassembled WGS sequence"/>
</dbReference>
<keyword evidence="2" id="KW-0378">Hydrolase</keyword>
<evidence type="ECO:0000256" key="2">
    <source>
        <dbReference type="ARBA" id="ARBA00022801"/>
    </source>
</evidence>
<feature type="domain" description="Thioesterase" evidence="3">
    <location>
        <begin position="55"/>
        <end position="130"/>
    </location>
</feature>